<dbReference type="AlphaFoldDB" id="A0A8J2LYL7"/>
<reference evidence="1" key="1">
    <citation type="submission" date="2021-09" db="EMBL/GenBank/DDBJ databases">
        <authorList>
            <consortium name="Pathogen Informatics"/>
        </authorList>
    </citation>
    <scope>NUCLEOTIDE SEQUENCE</scope>
</reference>
<sequence>MAVPVVVSKPKRYYLPLSLSVDDAEYRYKRLQYDIGYEILANLRYFDAELFAHSITSYPIVLMQQSLIKNQHGNFLSEKAISLSYSRLTSGCNRMKQEESIPKQTMPQQLSKHSRSLPLAPRNKEQMFKKCCHERSENIKFKKFSKIFPATKHISLLSTRHETDNNKINFVDTNYDRDHNTDSRIKSPTLRYSNRFSERCLKTTLVASAEKMKHAFRRNVKAIESPTMSKDHKCMQYPMNYFINENNDVSKLCFDLNKSKLHRIKKISEVFAE</sequence>
<dbReference type="OrthoDB" id="5858517at2759"/>
<organism evidence="1 2">
    <name type="scientific">Cercopithifilaria johnstoni</name>
    <dbReference type="NCBI Taxonomy" id="2874296"/>
    <lineage>
        <taxon>Eukaryota</taxon>
        <taxon>Metazoa</taxon>
        <taxon>Ecdysozoa</taxon>
        <taxon>Nematoda</taxon>
        <taxon>Chromadorea</taxon>
        <taxon>Rhabditida</taxon>
        <taxon>Spirurina</taxon>
        <taxon>Spiruromorpha</taxon>
        <taxon>Filarioidea</taxon>
        <taxon>Onchocercidae</taxon>
        <taxon>Cercopithifilaria</taxon>
    </lineage>
</organism>
<dbReference type="EMBL" id="CAKAEH010001005">
    <property type="protein sequence ID" value="CAG9532513.1"/>
    <property type="molecule type" value="Genomic_DNA"/>
</dbReference>
<dbReference type="Proteomes" id="UP000746747">
    <property type="component" value="Unassembled WGS sequence"/>
</dbReference>
<proteinExistence type="predicted"/>
<gene>
    <name evidence="1" type="ORF">CJOHNSTONI_LOCUS2815</name>
</gene>
<evidence type="ECO:0000313" key="1">
    <source>
        <dbReference type="EMBL" id="CAG9532513.1"/>
    </source>
</evidence>
<keyword evidence="2" id="KW-1185">Reference proteome</keyword>
<protein>
    <submittedName>
        <fullName evidence="1">Uncharacterized protein</fullName>
    </submittedName>
</protein>
<evidence type="ECO:0000313" key="2">
    <source>
        <dbReference type="Proteomes" id="UP000746747"/>
    </source>
</evidence>
<accession>A0A8J2LYL7</accession>
<comment type="caution">
    <text evidence="1">The sequence shown here is derived from an EMBL/GenBank/DDBJ whole genome shotgun (WGS) entry which is preliminary data.</text>
</comment>
<name>A0A8J2LYL7_9BILA</name>